<dbReference type="EMBL" id="VOBR01000004">
    <property type="protein sequence ID" value="TWP52808.1"/>
    <property type="molecule type" value="Genomic_DNA"/>
</dbReference>
<dbReference type="Pfam" id="PF07987">
    <property type="entry name" value="DUF1775"/>
    <property type="match status" value="1"/>
</dbReference>
<reference evidence="5 6" key="1">
    <citation type="submission" date="2019-07" db="EMBL/GenBank/DDBJ databases">
        <title>Lentzea xizangensis sp. nov., isolated from Qinghai-Tibetan Plateau Soils.</title>
        <authorList>
            <person name="Huang J."/>
        </authorList>
    </citation>
    <scope>NUCLEOTIDE SEQUENCE [LARGE SCALE GENOMIC DNA]</scope>
    <source>
        <strain evidence="5 6">FXJ1.1311</strain>
    </source>
</reference>
<comment type="caution">
    <text evidence="5">The sequence shown here is derived from an EMBL/GenBank/DDBJ whole genome shotgun (WGS) entry which is preliminary data.</text>
</comment>
<feature type="transmembrane region" description="Helical" evidence="2">
    <location>
        <begin position="214"/>
        <end position="235"/>
    </location>
</feature>
<dbReference type="RefSeq" id="WP_146350063.1">
    <property type="nucleotide sequence ID" value="NZ_VOBR01000004.1"/>
</dbReference>
<feature type="compositionally biased region" description="Low complexity" evidence="1">
    <location>
        <begin position="186"/>
        <end position="203"/>
    </location>
</feature>
<evidence type="ECO:0000256" key="3">
    <source>
        <dbReference type="SAM" id="SignalP"/>
    </source>
</evidence>
<keyword evidence="6" id="KW-1185">Reference proteome</keyword>
<evidence type="ECO:0000313" key="6">
    <source>
        <dbReference type="Proteomes" id="UP000316639"/>
    </source>
</evidence>
<dbReference type="InterPro" id="IPR038507">
    <property type="entry name" value="YcnI-like_sf"/>
</dbReference>
<dbReference type="Proteomes" id="UP000316639">
    <property type="component" value="Unassembled WGS sequence"/>
</dbReference>
<evidence type="ECO:0000256" key="1">
    <source>
        <dbReference type="SAM" id="MobiDB-lite"/>
    </source>
</evidence>
<name>A0A563EZ51_9PSEU</name>
<protein>
    <submittedName>
        <fullName evidence="5">YcnI family protein</fullName>
    </submittedName>
</protein>
<sequence length="242" mass="24966">MSTNRFGVRTLAVFAAAGIAVLTLPGTASAHVTAQPAEFTKGGYGAFAFRVPNERPNAGTVKIEVTLPADHPLASVRTKPLPGWKAEVVKGPLDKPIMNHGTEIKEAAKSVTWTAEPGTKIGTTEYQEFFISVGPLPDNTDKLILATKQTYENGEVVDWAAPPAAEGADEPERPAPVLKLKDKPAGADAHGTASASSDHATTAEAKTADSTARYLGGAGLAVGALGLGFGAGAVLRSRKKSA</sequence>
<feature type="region of interest" description="Disordered" evidence="1">
    <location>
        <begin position="164"/>
        <end position="208"/>
    </location>
</feature>
<dbReference type="CDD" id="cd08545">
    <property type="entry name" value="YcnI_like"/>
    <property type="match status" value="1"/>
</dbReference>
<organism evidence="5 6">
    <name type="scientific">Lentzea tibetensis</name>
    <dbReference type="NCBI Taxonomy" id="2591470"/>
    <lineage>
        <taxon>Bacteria</taxon>
        <taxon>Bacillati</taxon>
        <taxon>Actinomycetota</taxon>
        <taxon>Actinomycetes</taxon>
        <taxon>Pseudonocardiales</taxon>
        <taxon>Pseudonocardiaceae</taxon>
        <taxon>Lentzea</taxon>
    </lineage>
</organism>
<dbReference type="AlphaFoldDB" id="A0A563EZ51"/>
<keyword evidence="2" id="KW-0472">Membrane</keyword>
<proteinExistence type="predicted"/>
<keyword evidence="3" id="KW-0732">Signal</keyword>
<keyword evidence="2" id="KW-0812">Transmembrane</keyword>
<dbReference type="InterPro" id="IPR012533">
    <property type="entry name" value="YcnI-copper_dom"/>
</dbReference>
<dbReference type="Gene3D" id="2.60.40.2230">
    <property type="entry name" value="Uncharacterised protein YcnI-like PF07987, DUF1775"/>
    <property type="match status" value="1"/>
</dbReference>
<feature type="chain" id="PRO_5022053876" evidence="3">
    <location>
        <begin position="31"/>
        <end position="242"/>
    </location>
</feature>
<keyword evidence="2" id="KW-1133">Transmembrane helix</keyword>
<gene>
    <name evidence="5" type="ORF">FKR81_06675</name>
</gene>
<accession>A0A563EZ51</accession>
<feature type="domain" description="YncI copper-binding" evidence="4">
    <location>
        <begin position="31"/>
        <end position="180"/>
    </location>
</feature>
<evidence type="ECO:0000259" key="4">
    <source>
        <dbReference type="Pfam" id="PF07987"/>
    </source>
</evidence>
<evidence type="ECO:0000313" key="5">
    <source>
        <dbReference type="EMBL" id="TWP52808.1"/>
    </source>
</evidence>
<feature type="signal peptide" evidence="3">
    <location>
        <begin position="1"/>
        <end position="30"/>
    </location>
</feature>
<dbReference type="OrthoDB" id="9810871at2"/>
<evidence type="ECO:0000256" key="2">
    <source>
        <dbReference type="SAM" id="Phobius"/>
    </source>
</evidence>